<keyword evidence="1" id="KW-1133">Transmembrane helix</keyword>
<gene>
    <name evidence="2" type="ORF">ACEZDG_14570</name>
</gene>
<feature type="transmembrane region" description="Helical" evidence="1">
    <location>
        <begin position="144"/>
        <end position="172"/>
    </location>
</feature>
<keyword evidence="1" id="KW-0472">Membrane</keyword>
<feature type="transmembrane region" description="Helical" evidence="1">
    <location>
        <begin position="48"/>
        <end position="68"/>
    </location>
</feature>
<dbReference type="EMBL" id="JBHEZX010000005">
    <property type="protein sequence ID" value="MFC1410490.1"/>
    <property type="molecule type" value="Genomic_DNA"/>
</dbReference>
<evidence type="ECO:0000313" key="3">
    <source>
        <dbReference type="Proteomes" id="UP001592582"/>
    </source>
</evidence>
<evidence type="ECO:0000256" key="1">
    <source>
        <dbReference type="SAM" id="Phobius"/>
    </source>
</evidence>
<feature type="transmembrane region" description="Helical" evidence="1">
    <location>
        <begin position="6"/>
        <end position="27"/>
    </location>
</feature>
<keyword evidence="1" id="KW-0812">Transmembrane</keyword>
<keyword evidence="3" id="KW-1185">Reference proteome</keyword>
<dbReference type="Proteomes" id="UP001592582">
    <property type="component" value="Unassembled WGS sequence"/>
</dbReference>
<comment type="caution">
    <text evidence="2">The sequence shown here is derived from an EMBL/GenBank/DDBJ whole genome shotgun (WGS) entry which is preliminary data.</text>
</comment>
<dbReference type="RefSeq" id="WP_380508219.1">
    <property type="nucleotide sequence ID" value="NZ_JBHEZX010000005.1"/>
</dbReference>
<organism evidence="2 3">
    <name type="scientific">Streptacidiphilus alkalitolerans</name>
    <dbReference type="NCBI Taxonomy" id="3342712"/>
    <lineage>
        <taxon>Bacteria</taxon>
        <taxon>Bacillati</taxon>
        <taxon>Actinomycetota</taxon>
        <taxon>Actinomycetes</taxon>
        <taxon>Kitasatosporales</taxon>
        <taxon>Streptomycetaceae</taxon>
        <taxon>Streptacidiphilus</taxon>
    </lineage>
</organism>
<accession>A0ABV6V9T5</accession>
<reference evidence="2 3" key="1">
    <citation type="submission" date="2024-09" db="EMBL/GenBank/DDBJ databases">
        <authorList>
            <person name="Lee S.D."/>
        </authorList>
    </citation>
    <scope>NUCLEOTIDE SEQUENCE [LARGE SCALE GENOMIC DNA]</scope>
    <source>
        <strain evidence="2 3">N1-1</strain>
    </source>
</reference>
<protein>
    <submittedName>
        <fullName evidence="2">Uncharacterized protein</fullName>
    </submittedName>
</protein>
<feature type="transmembrane region" description="Helical" evidence="1">
    <location>
        <begin position="114"/>
        <end position="132"/>
    </location>
</feature>
<evidence type="ECO:0000313" key="2">
    <source>
        <dbReference type="EMBL" id="MFC1410490.1"/>
    </source>
</evidence>
<proteinExistence type="predicted"/>
<name>A0ABV6V9T5_9ACTN</name>
<sequence length="180" mass="18011">MSGHQVSAGGALVGLLATGSVLTYWYFKHGRKGGGQGIKGDGGGKGRQWIRLAPFAWAATLGVMSSLATGGAMGNTAVQVGISSNDLGNQLLSSLAGADAPAITRAGTVMLNGWGSICLVIVLLGVLIWLAVSKWGVRIQLLLGYVAGCTLGPTAGIAGIAGVVIAPLFNWIGLALVGGL</sequence>